<evidence type="ECO:0000313" key="7">
    <source>
        <dbReference type="Proteomes" id="UP000775213"/>
    </source>
</evidence>
<evidence type="ECO:0000256" key="4">
    <source>
        <dbReference type="RuleBase" id="RU363099"/>
    </source>
</evidence>
<evidence type="ECO:0000256" key="1">
    <source>
        <dbReference type="ARBA" id="ARBA00010746"/>
    </source>
</evidence>
<proteinExistence type="inferred from homology"/>
<keyword evidence="3 4" id="KW-0964">Secreted</keyword>
<protein>
    <recommendedName>
        <fullName evidence="4">Dirigent protein</fullName>
    </recommendedName>
</protein>
<keyword evidence="5" id="KW-0732">Signal</keyword>
<dbReference type="GO" id="GO:0048046">
    <property type="term" value="C:apoplast"/>
    <property type="evidence" value="ECO:0007669"/>
    <property type="project" value="UniProtKB-SubCell"/>
</dbReference>
<sequence length="196" mass="21060">MTIPFFPTPIPFPDLSPSKASMSLATLLPLLLSLLLFTTPLPTASADETETHLHFFFHDVVSGLSPTAIRVAQAPTTSLSTTGFGAVVMIDDPLTEGPDRNSKLLGHAQGMYALASQEEAGLLMAMNFAFVSGDFNGSTLAVLGRNTVLSDVREMPVVGGSGKFRFARGYALARTQQFDLFTGDAVVEYDVYVRHE</sequence>
<comment type="subunit">
    <text evidence="2 4">Homodimer.</text>
</comment>
<dbReference type="AlphaFoldDB" id="A0AAV7H125"/>
<gene>
    <name evidence="6" type="ORF">IEQ34_008994</name>
</gene>
<comment type="similarity">
    <text evidence="1 4">Belongs to the plant dirigent protein family.</text>
</comment>
<evidence type="ECO:0000313" key="6">
    <source>
        <dbReference type="EMBL" id="KAH0461419.1"/>
    </source>
</evidence>
<dbReference type="Pfam" id="PF03018">
    <property type="entry name" value="Dirigent"/>
    <property type="match status" value="1"/>
</dbReference>
<name>A0AAV7H125_DENCH</name>
<feature type="signal peptide" evidence="5">
    <location>
        <begin position="1"/>
        <end position="46"/>
    </location>
</feature>
<organism evidence="6 7">
    <name type="scientific">Dendrobium chrysotoxum</name>
    <name type="common">Orchid</name>
    <dbReference type="NCBI Taxonomy" id="161865"/>
    <lineage>
        <taxon>Eukaryota</taxon>
        <taxon>Viridiplantae</taxon>
        <taxon>Streptophyta</taxon>
        <taxon>Embryophyta</taxon>
        <taxon>Tracheophyta</taxon>
        <taxon>Spermatophyta</taxon>
        <taxon>Magnoliopsida</taxon>
        <taxon>Liliopsida</taxon>
        <taxon>Asparagales</taxon>
        <taxon>Orchidaceae</taxon>
        <taxon>Epidendroideae</taxon>
        <taxon>Malaxideae</taxon>
        <taxon>Dendrobiinae</taxon>
        <taxon>Dendrobium</taxon>
    </lineage>
</organism>
<dbReference type="Gene3D" id="2.40.480.10">
    <property type="entry name" value="Allene oxide cyclase-like"/>
    <property type="match status" value="1"/>
</dbReference>
<keyword evidence="4" id="KW-0052">Apoplast</keyword>
<dbReference type="GO" id="GO:0009699">
    <property type="term" value="P:phenylpropanoid biosynthetic process"/>
    <property type="evidence" value="ECO:0007669"/>
    <property type="project" value="UniProtKB-ARBA"/>
</dbReference>
<evidence type="ECO:0000256" key="3">
    <source>
        <dbReference type="ARBA" id="ARBA00022525"/>
    </source>
</evidence>
<dbReference type="Proteomes" id="UP000775213">
    <property type="component" value="Unassembled WGS sequence"/>
</dbReference>
<feature type="chain" id="PRO_5043832263" description="Dirigent protein" evidence="5">
    <location>
        <begin position="47"/>
        <end position="196"/>
    </location>
</feature>
<dbReference type="PANTHER" id="PTHR21495">
    <property type="entry name" value="NUCLEOPORIN-RELATED"/>
    <property type="match status" value="1"/>
</dbReference>
<comment type="function">
    <text evidence="4">Dirigent proteins impart stereoselectivity on the phenoxy radical-coupling reaction, yielding optically active lignans from two molecules of coniferyl alcohol in the biosynthesis of lignans, flavonolignans, and alkaloids and thus plays a central role in plant secondary metabolism.</text>
</comment>
<dbReference type="InterPro" id="IPR044859">
    <property type="entry name" value="Allene_oxi_cyc_Dirigent"/>
</dbReference>
<dbReference type="InterPro" id="IPR004265">
    <property type="entry name" value="Dirigent"/>
</dbReference>
<reference evidence="6 7" key="1">
    <citation type="journal article" date="2021" name="Hortic Res">
        <title>Chromosome-scale assembly of the Dendrobium chrysotoxum genome enhances the understanding of orchid evolution.</title>
        <authorList>
            <person name="Zhang Y."/>
            <person name="Zhang G.Q."/>
            <person name="Zhang D."/>
            <person name="Liu X.D."/>
            <person name="Xu X.Y."/>
            <person name="Sun W.H."/>
            <person name="Yu X."/>
            <person name="Zhu X."/>
            <person name="Wang Z.W."/>
            <person name="Zhao X."/>
            <person name="Zhong W.Y."/>
            <person name="Chen H."/>
            <person name="Yin W.L."/>
            <person name="Huang T."/>
            <person name="Niu S.C."/>
            <person name="Liu Z.J."/>
        </authorList>
    </citation>
    <scope>NUCLEOTIDE SEQUENCE [LARGE SCALE GENOMIC DNA]</scope>
    <source>
        <strain evidence="6">Lindl</strain>
    </source>
</reference>
<evidence type="ECO:0000256" key="5">
    <source>
        <dbReference type="SAM" id="SignalP"/>
    </source>
</evidence>
<keyword evidence="7" id="KW-1185">Reference proteome</keyword>
<dbReference type="EMBL" id="JAGFBR010000009">
    <property type="protein sequence ID" value="KAH0461419.1"/>
    <property type="molecule type" value="Genomic_DNA"/>
</dbReference>
<comment type="subcellular location">
    <subcellularLocation>
        <location evidence="4">Secreted</location>
        <location evidence="4">Extracellular space</location>
        <location evidence="4">Apoplast</location>
    </subcellularLocation>
</comment>
<evidence type="ECO:0000256" key="2">
    <source>
        <dbReference type="ARBA" id="ARBA00011738"/>
    </source>
</evidence>
<comment type="caution">
    <text evidence="6">The sequence shown here is derived from an EMBL/GenBank/DDBJ whole genome shotgun (WGS) entry which is preliminary data.</text>
</comment>
<accession>A0AAV7H125</accession>